<evidence type="ECO:0000313" key="2">
    <source>
        <dbReference type="Proteomes" id="UP000823775"/>
    </source>
</evidence>
<comment type="caution">
    <text evidence="1">The sequence shown here is derived from an EMBL/GenBank/DDBJ whole genome shotgun (WGS) entry which is preliminary data.</text>
</comment>
<dbReference type="EMBL" id="JACEIK010001530">
    <property type="protein sequence ID" value="MCD7470145.1"/>
    <property type="molecule type" value="Genomic_DNA"/>
</dbReference>
<dbReference type="Proteomes" id="UP000823775">
    <property type="component" value="Unassembled WGS sequence"/>
</dbReference>
<organism evidence="1 2">
    <name type="scientific">Datura stramonium</name>
    <name type="common">Jimsonweed</name>
    <name type="synonym">Common thornapple</name>
    <dbReference type="NCBI Taxonomy" id="4076"/>
    <lineage>
        <taxon>Eukaryota</taxon>
        <taxon>Viridiplantae</taxon>
        <taxon>Streptophyta</taxon>
        <taxon>Embryophyta</taxon>
        <taxon>Tracheophyta</taxon>
        <taxon>Spermatophyta</taxon>
        <taxon>Magnoliopsida</taxon>
        <taxon>eudicotyledons</taxon>
        <taxon>Gunneridae</taxon>
        <taxon>Pentapetalae</taxon>
        <taxon>asterids</taxon>
        <taxon>lamiids</taxon>
        <taxon>Solanales</taxon>
        <taxon>Solanaceae</taxon>
        <taxon>Solanoideae</taxon>
        <taxon>Datureae</taxon>
        <taxon>Datura</taxon>
    </lineage>
</organism>
<evidence type="ECO:0000313" key="1">
    <source>
        <dbReference type="EMBL" id="MCD7470145.1"/>
    </source>
</evidence>
<reference evidence="1 2" key="1">
    <citation type="journal article" date="2021" name="BMC Genomics">
        <title>Datura genome reveals duplications of psychoactive alkaloid biosynthetic genes and high mutation rate following tissue culture.</title>
        <authorList>
            <person name="Rajewski A."/>
            <person name="Carter-House D."/>
            <person name="Stajich J."/>
            <person name="Litt A."/>
        </authorList>
    </citation>
    <scope>NUCLEOTIDE SEQUENCE [LARGE SCALE GENOMIC DNA]</scope>
    <source>
        <strain evidence="1">AR-01</strain>
    </source>
</reference>
<name>A0ABS8TGQ9_DATST</name>
<proteinExistence type="predicted"/>
<keyword evidence="2" id="KW-1185">Reference proteome</keyword>
<accession>A0ABS8TGQ9</accession>
<sequence length="157" mass="16251">MVRGTNTISISLIRDDMNLVYWIRGNAAVLGPRVTEGAAGRGEHVDAPNQVDSCGNILALEAGDTTATPSTSFVSSSVVLRKATSQYTKTVGIVLFREDMNPVARIKGNAVVLGPRVAEGAAGRGEHVDAPAQADSNGNILATEVGDTIGTPSTSFV</sequence>
<gene>
    <name evidence="1" type="ORF">HAX54_009797</name>
</gene>
<protein>
    <submittedName>
        <fullName evidence="1">Uncharacterized protein</fullName>
    </submittedName>
</protein>